<dbReference type="GO" id="GO:0019216">
    <property type="term" value="P:regulation of lipid metabolic process"/>
    <property type="evidence" value="ECO:0007669"/>
    <property type="project" value="TreeGrafter"/>
</dbReference>
<sequence length="333" mass="37807">MSTTALKLTTLAIRTLAKPIATRIKAQARDHPRFRKVCISVAQRLHRIDMRLRLGLLRDTAENIAKAEQAEKARRREEALKKMKEADALYPGLIIRVRSDVPEGKELETVGAEKAEKDEKLAKVIEGAQITARDSVVGKVDGKVPDAKDGKDKAVAPPTPRIRPLSESKAIDAGANFISEAFLFVVAGSLILAEAWRSRRKEASRRDIVTERLELLEQRKRQDEQRLEEQEKLNKLQQEKLIELEKQIWILRGNREEDFPGGEIRGQNWTPTPLWEKPLKEGMGVWQKVWNLGRSVEDKKEELVKEVKEAAEEVKKEVEKEEAVLVKNVSPTA</sequence>
<evidence type="ECO:0000256" key="1">
    <source>
        <dbReference type="ARBA" id="ARBA00007584"/>
    </source>
</evidence>
<reference evidence="5 6" key="1">
    <citation type="journal article" date="2013" name="PLoS Genet.">
        <title>The genome and development-dependent transcriptomes of Pyronema confluens: a window into fungal evolution.</title>
        <authorList>
            <person name="Traeger S."/>
            <person name="Altegoer F."/>
            <person name="Freitag M."/>
            <person name="Gabaldon T."/>
            <person name="Kempken F."/>
            <person name="Kumar A."/>
            <person name="Marcet-Houben M."/>
            <person name="Poggeler S."/>
            <person name="Stajich J.E."/>
            <person name="Nowrousian M."/>
        </authorList>
    </citation>
    <scope>NUCLEOTIDE SEQUENCE [LARGE SCALE GENOMIC DNA]</scope>
    <source>
        <strain evidence="6">CBS 100304</strain>
        <tissue evidence="5">Vegetative mycelium</tissue>
    </source>
</reference>
<dbReference type="Pfam" id="PF07047">
    <property type="entry name" value="OPA3"/>
    <property type="match status" value="1"/>
</dbReference>
<dbReference type="AlphaFoldDB" id="U4LHJ3"/>
<dbReference type="GO" id="GO:0005739">
    <property type="term" value="C:mitochondrion"/>
    <property type="evidence" value="ECO:0007669"/>
    <property type="project" value="TreeGrafter"/>
</dbReference>
<feature type="region of interest" description="Disordered" evidence="4">
    <location>
        <begin position="141"/>
        <end position="161"/>
    </location>
</feature>
<keyword evidence="2 3" id="KW-0175">Coiled coil</keyword>
<protein>
    <submittedName>
        <fullName evidence="5">Similar to OPA3-like protein acc. no. Q9P7W0</fullName>
    </submittedName>
</protein>
<evidence type="ECO:0000256" key="4">
    <source>
        <dbReference type="SAM" id="MobiDB-lite"/>
    </source>
</evidence>
<evidence type="ECO:0000256" key="3">
    <source>
        <dbReference type="SAM" id="Coils"/>
    </source>
</evidence>
<organism evidence="5 6">
    <name type="scientific">Pyronema omphalodes (strain CBS 100304)</name>
    <name type="common">Pyronema confluens</name>
    <dbReference type="NCBI Taxonomy" id="1076935"/>
    <lineage>
        <taxon>Eukaryota</taxon>
        <taxon>Fungi</taxon>
        <taxon>Dikarya</taxon>
        <taxon>Ascomycota</taxon>
        <taxon>Pezizomycotina</taxon>
        <taxon>Pezizomycetes</taxon>
        <taxon>Pezizales</taxon>
        <taxon>Pyronemataceae</taxon>
        <taxon>Pyronema</taxon>
    </lineage>
</organism>
<feature type="coiled-coil region" evidence="3">
    <location>
        <begin position="293"/>
        <end position="328"/>
    </location>
</feature>
<dbReference type="EMBL" id="HF935596">
    <property type="protein sequence ID" value="CCX31388.1"/>
    <property type="molecule type" value="Genomic_DNA"/>
</dbReference>
<evidence type="ECO:0000256" key="2">
    <source>
        <dbReference type="ARBA" id="ARBA00023054"/>
    </source>
</evidence>
<dbReference type="OrthoDB" id="2129069at2759"/>
<comment type="similarity">
    <text evidence="1">Belongs to the OPA3 family.</text>
</comment>
<dbReference type="OMA" id="ARDHPRF"/>
<name>U4LHJ3_PYROM</name>
<dbReference type="PANTHER" id="PTHR12499:SF0">
    <property type="entry name" value="OPTIC ATROPHY 3 PROTEIN"/>
    <property type="match status" value="1"/>
</dbReference>
<evidence type="ECO:0000313" key="5">
    <source>
        <dbReference type="EMBL" id="CCX31388.1"/>
    </source>
</evidence>
<evidence type="ECO:0000313" key="6">
    <source>
        <dbReference type="Proteomes" id="UP000018144"/>
    </source>
</evidence>
<feature type="coiled-coil region" evidence="3">
    <location>
        <begin position="206"/>
        <end position="247"/>
    </location>
</feature>
<accession>U4LHJ3</accession>
<feature type="compositionally biased region" description="Basic and acidic residues" evidence="4">
    <location>
        <begin position="141"/>
        <end position="154"/>
    </location>
</feature>
<dbReference type="eggNOG" id="KOG3335">
    <property type="taxonomic scope" value="Eukaryota"/>
</dbReference>
<proteinExistence type="inferred from homology"/>
<dbReference type="PANTHER" id="PTHR12499">
    <property type="entry name" value="OPTIC ATROPHY 3 PROTEIN OPA3"/>
    <property type="match status" value="1"/>
</dbReference>
<gene>
    <name evidence="5" type="ORF">PCON_10735</name>
</gene>
<dbReference type="InterPro" id="IPR010754">
    <property type="entry name" value="OPA3-like"/>
</dbReference>
<dbReference type="Proteomes" id="UP000018144">
    <property type="component" value="Unassembled WGS sequence"/>
</dbReference>
<keyword evidence="6" id="KW-1185">Reference proteome</keyword>